<dbReference type="NCBIfam" id="TIGR03750">
    <property type="entry name" value="conj_TIGR03750"/>
    <property type="match status" value="1"/>
</dbReference>
<sequence length="129" mass="14680">MVDNEDQTIPFLPTRLNRESTVFGGMSMSEFTMAAIFGFIVGAGLGLFFSLMFGIGDFWPLIPSLAMFLCLLFIVIGKSLFARLKRGKPEAYLNRLIEVKLERLFGGNQFIFRQGTWSIRRVNKQIKCK</sequence>
<feature type="transmembrane region" description="Helical" evidence="1">
    <location>
        <begin position="61"/>
        <end position="81"/>
    </location>
</feature>
<dbReference type="AlphaFoldDB" id="A0A1V3IES9"/>
<keyword evidence="1" id="KW-1133">Transmembrane helix</keyword>
<reference evidence="2 3" key="1">
    <citation type="submission" date="2016-10" db="EMBL/GenBank/DDBJ databases">
        <title>Rodentibacter gen. nov. and new species.</title>
        <authorList>
            <person name="Christensen H."/>
        </authorList>
    </citation>
    <scope>NUCLEOTIDE SEQUENCE [LARGE SCALE GENOMIC DNA]</scope>
    <source>
        <strain evidence="2 3">Ppn418</strain>
    </source>
</reference>
<feature type="transmembrane region" description="Helical" evidence="1">
    <location>
        <begin position="34"/>
        <end position="55"/>
    </location>
</feature>
<evidence type="ECO:0000256" key="1">
    <source>
        <dbReference type="SAM" id="Phobius"/>
    </source>
</evidence>
<keyword evidence="3" id="KW-1185">Reference proteome</keyword>
<proteinExistence type="predicted"/>
<dbReference type="EMBL" id="MLHG01000044">
    <property type="protein sequence ID" value="OOF39170.1"/>
    <property type="molecule type" value="Genomic_DNA"/>
</dbReference>
<keyword evidence="1" id="KW-0812">Transmembrane</keyword>
<dbReference type="InterPro" id="IPR021877">
    <property type="entry name" value="DUF3487"/>
</dbReference>
<evidence type="ECO:0000313" key="2">
    <source>
        <dbReference type="EMBL" id="OOF39170.1"/>
    </source>
</evidence>
<name>A0A1V3IES9_9PAST</name>
<dbReference type="Pfam" id="PF11990">
    <property type="entry name" value="DUF3487"/>
    <property type="match status" value="1"/>
</dbReference>
<organism evidence="2 3">
    <name type="scientific">Rodentibacter mrazii</name>
    <dbReference type="NCBI Taxonomy" id="1908257"/>
    <lineage>
        <taxon>Bacteria</taxon>
        <taxon>Pseudomonadati</taxon>
        <taxon>Pseudomonadota</taxon>
        <taxon>Gammaproteobacteria</taxon>
        <taxon>Pasteurellales</taxon>
        <taxon>Pasteurellaceae</taxon>
        <taxon>Rodentibacter</taxon>
    </lineage>
</organism>
<evidence type="ECO:0000313" key="3">
    <source>
        <dbReference type="Proteomes" id="UP000189426"/>
    </source>
</evidence>
<comment type="caution">
    <text evidence="2">The sequence shown here is derived from an EMBL/GenBank/DDBJ whole genome shotgun (WGS) entry which is preliminary data.</text>
</comment>
<dbReference type="RefSeq" id="WP_077494228.1">
    <property type="nucleotide sequence ID" value="NZ_MLHG01000044.1"/>
</dbReference>
<protein>
    <recommendedName>
        <fullName evidence="4">TIGR03750 family conjugal transfer protein</fullName>
    </recommendedName>
</protein>
<accession>A0A1V3IES9</accession>
<keyword evidence="1" id="KW-0472">Membrane</keyword>
<dbReference type="STRING" id="1908257.BKK47_07305"/>
<gene>
    <name evidence="2" type="ORF">BKK47_07305</name>
</gene>
<evidence type="ECO:0008006" key="4">
    <source>
        <dbReference type="Google" id="ProtNLM"/>
    </source>
</evidence>
<dbReference type="Proteomes" id="UP000189426">
    <property type="component" value="Unassembled WGS sequence"/>
</dbReference>